<protein>
    <submittedName>
        <fullName evidence="2">Uncharacterized protein LOC136091205 isoform X1</fullName>
    </submittedName>
</protein>
<evidence type="ECO:0000313" key="1">
    <source>
        <dbReference type="Proteomes" id="UP001652625"/>
    </source>
</evidence>
<proteinExistence type="predicted"/>
<evidence type="ECO:0000313" key="2">
    <source>
        <dbReference type="RefSeq" id="XP_065674336.1"/>
    </source>
</evidence>
<keyword evidence="1" id="KW-1185">Reference proteome</keyword>
<dbReference type="RefSeq" id="XP_065674336.1">
    <property type="nucleotide sequence ID" value="XM_065818264.1"/>
</dbReference>
<organism evidence="1 2">
    <name type="scientific">Hydra vulgaris</name>
    <name type="common">Hydra</name>
    <name type="synonym">Hydra attenuata</name>
    <dbReference type="NCBI Taxonomy" id="6087"/>
    <lineage>
        <taxon>Eukaryota</taxon>
        <taxon>Metazoa</taxon>
        <taxon>Cnidaria</taxon>
        <taxon>Hydrozoa</taxon>
        <taxon>Hydroidolina</taxon>
        <taxon>Anthoathecata</taxon>
        <taxon>Aplanulata</taxon>
        <taxon>Hydridae</taxon>
        <taxon>Hydra</taxon>
    </lineage>
</organism>
<dbReference type="GeneID" id="136091205"/>
<gene>
    <name evidence="2" type="primary">LOC136091205</name>
</gene>
<name>A0ABM4DIK5_HYDVU</name>
<accession>A0ABM4DIK5</accession>
<sequence>MEAESLVVQPSYEKLLCDLKLKFTCRKFVPETTFNEILSDLCMIKDFNEIMGPSVVTCSVKSKYEFLLKNEFSYIIPEKVFLSNSEKHYIYVPIKENLKQYLSSANMIEQLELSAIKNANSITNPPKIRDDFVHGKLLKQNKFFAIHPESIGIILYSDDFGSNSNPLWQQIQTKHKTFCLYFCIINLQKKYRSQLKHHNLVLISSARHITEFGLPAIPKVFINDLNDLQSNGLYIQNKHYPVCFVSFLGGNLGSHLIGGFTYGFNSSRPCRYCMITKPKLKKLFASKDCILRTVSNHNAIVEKVQKDASLSTAYGVVCCSPLHCLKNFHPVLSLPPDIMHDLLEGCCPKEMKLILNYVVESKFITWKQINTLMNTFQFKGADKTNKPGPVVKKEIKGKAVQIWCFMRLFGVLFADYFHKSDPVWSTWKLLRQLVDISFAPSFDIEQLPKFKEICEDTWYQ</sequence>
<dbReference type="Proteomes" id="UP001652625">
    <property type="component" value="Chromosome 14"/>
</dbReference>
<reference evidence="2" key="1">
    <citation type="submission" date="2025-08" db="UniProtKB">
        <authorList>
            <consortium name="RefSeq"/>
        </authorList>
    </citation>
    <scope>IDENTIFICATION</scope>
</reference>